<accession>A0A3G5A4F1</accession>
<protein>
    <submittedName>
        <fullName evidence="1">Uncharacterized protein</fullName>
    </submittedName>
</protein>
<name>A0A3G5A4F1_9VIRU</name>
<reference evidence="1" key="1">
    <citation type="submission" date="2018-10" db="EMBL/GenBank/DDBJ databases">
        <title>Hidden diversity of soil giant viruses.</title>
        <authorList>
            <person name="Schulz F."/>
            <person name="Alteio L."/>
            <person name="Goudeau D."/>
            <person name="Ryan E.M."/>
            <person name="Malmstrom R.R."/>
            <person name="Blanchard J."/>
            <person name="Woyke T."/>
        </authorList>
    </citation>
    <scope>NUCLEOTIDE SEQUENCE</scope>
    <source>
        <strain evidence="1">HOV1</strain>
    </source>
</reference>
<evidence type="ECO:0000313" key="1">
    <source>
        <dbReference type="EMBL" id="AYV82087.1"/>
    </source>
</evidence>
<proteinExistence type="predicted"/>
<organism evidence="1">
    <name type="scientific">Homavirus sp</name>
    <dbReference type="NCBI Taxonomy" id="2487769"/>
    <lineage>
        <taxon>Viruses</taxon>
        <taxon>Varidnaviria</taxon>
        <taxon>Bamfordvirae</taxon>
        <taxon>Nucleocytoviricota</taxon>
        <taxon>Megaviricetes</taxon>
        <taxon>Imitervirales</taxon>
        <taxon>Mimiviridae</taxon>
        <taxon>Klosneuvirinae</taxon>
    </lineage>
</organism>
<sequence>MDTINTSEFVNTFLSELKEEPPSGIFDLLCETINLCFLTILFEQLDEMTEKTPLSSDYLKNYLKDLQSRLPEHTIVCCYEYVTGIPIPKEFESVATETPNFTDTYHYKETSFPVCHFFTHLINMFENTELTAKHVDELCCRYTDLYIRTIE</sequence>
<gene>
    <name evidence="1" type="ORF">Homavirus6_8</name>
</gene>
<dbReference type="EMBL" id="MK072337">
    <property type="protein sequence ID" value="AYV82087.1"/>
    <property type="molecule type" value="Genomic_DNA"/>
</dbReference>